<evidence type="ECO:0000313" key="1">
    <source>
        <dbReference type="EMBL" id="SUZ52759.1"/>
    </source>
</evidence>
<organism evidence="1">
    <name type="scientific">marine metagenome</name>
    <dbReference type="NCBI Taxonomy" id="408172"/>
    <lineage>
        <taxon>unclassified sequences</taxon>
        <taxon>metagenomes</taxon>
        <taxon>ecological metagenomes</taxon>
    </lineage>
</organism>
<dbReference type="AlphaFoldDB" id="A0A381NED7"/>
<evidence type="ECO:0008006" key="2">
    <source>
        <dbReference type="Google" id="ProtNLM"/>
    </source>
</evidence>
<reference evidence="1" key="1">
    <citation type="submission" date="2018-05" db="EMBL/GenBank/DDBJ databases">
        <authorList>
            <person name="Lanie J.A."/>
            <person name="Ng W.-L."/>
            <person name="Kazmierczak K.M."/>
            <person name="Andrzejewski T.M."/>
            <person name="Davidsen T.M."/>
            <person name="Wayne K.J."/>
            <person name="Tettelin H."/>
            <person name="Glass J.I."/>
            <person name="Rusch D."/>
            <person name="Podicherti R."/>
            <person name="Tsui H.-C.T."/>
            <person name="Winkler M.E."/>
        </authorList>
    </citation>
    <scope>NUCLEOTIDE SEQUENCE</scope>
</reference>
<name>A0A381NED7_9ZZZZ</name>
<dbReference type="EMBL" id="UINC01000293">
    <property type="protein sequence ID" value="SUZ52759.1"/>
    <property type="molecule type" value="Genomic_DNA"/>
</dbReference>
<proteinExistence type="predicted"/>
<protein>
    <recommendedName>
        <fullName evidence="2">DUF1616 domain-containing protein</fullName>
    </recommendedName>
</protein>
<accession>A0A381NED7</accession>
<gene>
    <name evidence="1" type="ORF">METZ01_LOCUS5613</name>
</gene>
<sequence>MLLLRGGAVLAVLLLLWAGWVWFIPRTAVDVEIVYHHSYSGNFVQCRVTNEGTTSFSGLELEVSVWNDTMLVEQETWHPGALAPHTSVKLPSLIYHEPSAYDYQLLVTLRFSDESGSHELRWSHTIAEYANLAWLDSYRDT</sequence>